<accession>A0A0J6WUG1</accession>
<dbReference type="EMBL" id="LEKT01000008">
    <property type="protein sequence ID" value="KMO87170.1"/>
    <property type="molecule type" value="Genomic_DNA"/>
</dbReference>
<dbReference type="InParanoid" id="A0A0J6WUG1"/>
<comment type="caution">
    <text evidence="1">The sequence shown here is derived from an EMBL/GenBank/DDBJ whole genome shotgun (WGS) entry which is preliminary data.</text>
</comment>
<dbReference type="Proteomes" id="UP000036503">
    <property type="component" value="Unassembled WGS sequence"/>
</dbReference>
<dbReference type="PATRIC" id="fig|1122219.3.peg.3058"/>
<evidence type="ECO:0000313" key="2">
    <source>
        <dbReference type="Proteomes" id="UP000036503"/>
    </source>
</evidence>
<evidence type="ECO:0000313" key="1">
    <source>
        <dbReference type="EMBL" id="KMO87170.1"/>
    </source>
</evidence>
<keyword evidence="2" id="KW-1185">Reference proteome</keyword>
<protein>
    <recommendedName>
        <fullName evidence="3">3D domain-containing protein</fullName>
    </recommendedName>
</protein>
<dbReference type="AlphaFoldDB" id="A0A0J6WUG1"/>
<organism evidence="1 2">
    <name type="scientific">Megasphaera cerevisiae DSM 20462</name>
    <dbReference type="NCBI Taxonomy" id="1122219"/>
    <lineage>
        <taxon>Bacteria</taxon>
        <taxon>Bacillati</taxon>
        <taxon>Bacillota</taxon>
        <taxon>Negativicutes</taxon>
        <taxon>Veillonellales</taxon>
        <taxon>Veillonellaceae</taxon>
        <taxon>Megasphaera</taxon>
    </lineage>
</organism>
<proteinExistence type="predicted"/>
<gene>
    <name evidence="1" type="ORF">AB840_03810</name>
</gene>
<name>A0A0J6WUG1_9FIRM</name>
<evidence type="ECO:0008006" key="3">
    <source>
        <dbReference type="Google" id="ProtNLM"/>
    </source>
</evidence>
<reference evidence="1 2" key="1">
    <citation type="submission" date="2015-06" db="EMBL/GenBank/DDBJ databases">
        <title>Draft genome sequence of beer spoilage bacterium Megasphaera cerevisiae type strain 20462.</title>
        <authorList>
            <person name="Kutumbaka K."/>
            <person name="Pasmowitz J."/>
            <person name="Mategko J."/>
            <person name="Reyes D."/>
            <person name="Friedrich A."/>
            <person name="Han S."/>
            <person name="Martens-Habbena W."/>
            <person name="Neal-McKinney J."/>
            <person name="Janagama H.K."/>
            <person name="Nadala C."/>
            <person name="Samadpour M."/>
        </authorList>
    </citation>
    <scope>NUCLEOTIDE SEQUENCE [LARGE SCALE GENOMIC DNA]</scope>
    <source>
        <strain evidence="1 2">DSM 20462</strain>
    </source>
</reference>
<sequence length="90" mass="9638">MLLLTITPVTCQGYICTAYTGGGITASGVKVSVGMAACNWLPLGTHVIINGNEYVITDRLGTDSVDFDIYMATEEECIQFGIQDFPVTVL</sequence>
<dbReference type="RefSeq" id="WP_048513511.1">
    <property type="nucleotide sequence ID" value="NZ_FUXD01000008.1"/>
</dbReference>